<name>A0A1J1HSB8_9DIPT</name>
<proteinExistence type="predicted"/>
<protein>
    <submittedName>
        <fullName evidence="1">CLUMA_CG004047, isoform A</fullName>
    </submittedName>
</protein>
<dbReference type="AlphaFoldDB" id="A0A1J1HSB8"/>
<dbReference type="EMBL" id="CVRI01000018">
    <property type="protein sequence ID" value="CRK90284.1"/>
    <property type="molecule type" value="Genomic_DNA"/>
</dbReference>
<evidence type="ECO:0000313" key="2">
    <source>
        <dbReference type="Proteomes" id="UP000183832"/>
    </source>
</evidence>
<keyword evidence="2" id="KW-1185">Reference proteome</keyword>
<gene>
    <name evidence="1" type="ORF">CLUMA_CG004047</name>
</gene>
<accession>A0A1J1HSB8</accession>
<organism evidence="1 2">
    <name type="scientific">Clunio marinus</name>
    <dbReference type="NCBI Taxonomy" id="568069"/>
    <lineage>
        <taxon>Eukaryota</taxon>
        <taxon>Metazoa</taxon>
        <taxon>Ecdysozoa</taxon>
        <taxon>Arthropoda</taxon>
        <taxon>Hexapoda</taxon>
        <taxon>Insecta</taxon>
        <taxon>Pterygota</taxon>
        <taxon>Neoptera</taxon>
        <taxon>Endopterygota</taxon>
        <taxon>Diptera</taxon>
        <taxon>Nematocera</taxon>
        <taxon>Chironomoidea</taxon>
        <taxon>Chironomidae</taxon>
        <taxon>Clunio</taxon>
    </lineage>
</organism>
<sequence>MQMIKTPHLASFDQIKWVDNKSHSHEGKLNKHFEIQTSHQPLQVLSVFFSLHSNKRSSNDENNSQCYINNYCRGIYIFMSETVLRKVFLDQICLPRLHLSMMRIGNH</sequence>
<dbReference type="Proteomes" id="UP000183832">
    <property type="component" value="Unassembled WGS sequence"/>
</dbReference>
<reference evidence="1 2" key="1">
    <citation type="submission" date="2015-04" db="EMBL/GenBank/DDBJ databases">
        <authorList>
            <person name="Syromyatnikov M.Y."/>
            <person name="Popov V.N."/>
        </authorList>
    </citation>
    <scope>NUCLEOTIDE SEQUENCE [LARGE SCALE GENOMIC DNA]</scope>
</reference>
<evidence type="ECO:0000313" key="1">
    <source>
        <dbReference type="EMBL" id="CRK90284.1"/>
    </source>
</evidence>